<dbReference type="Gene3D" id="1.10.30.50">
    <property type="match status" value="1"/>
</dbReference>
<dbReference type="GO" id="GO:0004519">
    <property type="term" value="F:endonuclease activity"/>
    <property type="evidence" value="ECO:0007669"/>
    <property type="project" value="UniProtKB-KW"/>
</dbReference>
<keyword evidence="1" id="KW-0378">Hydrolase</keyword>
<keyword evidence="1" id="KW-0255">Endonuclease</keyword>
<dbReference type="EMBL" id="FNUT01000002">
    <property type="protein sequence ID" value="SEF73627.1"/>
    <property type="molecule type" value="Genomic_DNA"/>
</dbReference>
<reference evidence="2" key="1">
    <citation type="submission" date="2016-10" db="EMBL/GenBank/DDBJ databases">
        <authorList>
            <person name="Varghese N."/>
            <person name="Submissions S."/>
        </authorList>
    </citation>
    <scope>NUCLEOTIDE SEQUENCE [LARGE SCALE GENOMIC DNA]</scope>
    <source>
        <strain evidence="2">DSM 22361</strain>
    </source>
</reference>
<gene>
    <name evidence="1" type="ORF">SAMN05421877_102274</name>
</gene>
<evidence type="ECO:0000313" key="2">
    <source>
        <dbReference type="Proteomes" id="UP000236731"/>
    </source>
</evidence>
<protein>
    <submittedName>
        <fullName evidence="1">HNH endonuclease</fullName>
    </submittedName>
</protein>
<evidence type="ECO:0000313" key="1">
    <source>
        <dbReference type="EMBL" id="SEF73627.1"/>
    </source>
</evidence>
<name>A0A1H5UH92_9SPHI</name>
<dbReference type="Proteomes" id="UP000236731">
    <property type="component" value="Unassembled WGS sequence"/>
</dbReference>
<dbReference type="RefSeq" id="WP_103905286.1">
    <property type="nucleotide sequence ID" value="NZ_CP049246.1"/>
</dbReference>
<dbReference type="OrthoDB" id="9816185at2"/>
<keyword evidence="2" id="KW-1185">Reference proteome</keyword>
<proteinExistence type="predicted"/>
<organism evidence="1 2">
    <name type="scientific">Sphingobacterium lactis</name>
    <dbReference type="NCBI Taxonomy" id="797291"/>
    <lineage>
        <taxon>Bacteria</taxon>
        <taxon>Pseudomonadati</taxon>
        <taxon>Bacteroidota</taxon>
        <taxon>Sphingobacteriia</taxon>
        <taxon>Sphingobacteriales</taxon>
        <taxon>Sphingobacteriaceae</taxon>
        <taxon>Sphingobacterium</taxon>
    </lineage>
</organism>
<sequence>MRPISYQTVDSVIKDFNTILAKRKNKIIVNLNQLLAGKNTKYKVLYIQCIKSNIDIILVAKPDEIKRLKKEFDGITKSAIKNSKSYKSFIKKILTALEYENRRSDFYPKYFHKIGIKSCVYCNAHLTVVIEEQVKLKRKIRIDYTAKFQVDHFLPKSEYPCFSVSLYNLYPVCANCNLAKSKDTVDFNLYLDERSITPSVFEFTLANGSIAKYLTSRDLEDIQYTFSEPKVIAPNKTFQEVFKIQEIYETQKDIAEELILKAEVYTEEYKKNLKKQFPKLFTNEGIFNRLLIGNYSTDEDHHKRPMAKFTMDIAKQVGLIKKK</sequence>
<keyword evidence="1" id="KW-0540">Nuclease</keyword>
<accession>A0A1H5UH92</accession>
<dbReference type="AlphaFoldDB" id="A0A1H5UH92"/>